<proteinExistence type="predicted"/>
<evidence type="ECO:0000256" key="10">
    <source>
        <dbReference type="ARBA" id="ARBA00022989"/>
    </source>
</evidence>
<dbReference type="GO" id="GO:0004714">
    <property type="term" value="F:transmembrane receptor protein tyrosine kinase activity"/>
    <property type="evidence" value="ECO:0007669"/>
    <property type="project" value="UniProtKB-EC"/>
</dbReference>
<feature type="compositionally biased region" description="Gly residues" evidence="16">
    <location>
        <begin position="131"/>
        <end position="145"/>
    </location>
</feature>
<name>A0A516X0F4_9ACTN</name>
<keyword evidence="5" id="KW-0812">Transmembrane</keyword>
<evidence type="ECO:0000256" key="1">
    <source>
        <dbReference type="ARBA" id="ARBA00004251"/>
    </source>
</evidence>
<keyword evidence="4" id="KW-0808">Transferase</keyword>
<dbReference type="GO" id="GO:0005524">
    <property type="term" value="F:ATP binding"/>
    <property type="evidence" value="ECO:0007669"/>
    <property type="project" value="UniProtKB-KW"/>
</dbReference>
<keyword evidence="19" id="KW-1185">Reference proteome</keyword>
<evidence type="ECO:0000256" key="15">
    <source>
        <dbReference type="ARBA" id="ARBA00023180"/>
    </source>
</evidence>
<keyword evidence="3" id="KW-1003">Cell membrane</keyword>
<evidence type="ECO:0000256" key="8">
    <source>
        <dbReference type="ARBA" id="ARBA00022777"/>
    </source>
</evidence>
<evidence type="ECO:0000256" key="14">
    <source>
        <dbReference type="ARBA" id="ARBA00023170"/>
    </source>
</evidence>
<evidence type="ECO:0000259" key="17">
    <source>
        <dbReference type="Pfam" id="PF12810"/>
    </source>
</evidence>
<evidence type="ECO:0000256" key="5">
    <source>
        <dbReference type="ARBA" id="ARBA00022692"/>
    </source>
</evidence>
<evidence type="ECO:0000256" key="11">
    <source>
        <dbReference type="ARBA" id="ARBA00023136"/>
    </source>
</evidence>
<feature type="region of interest" description="Disordered" evidence="16">
    <location>
        <begin position="179"/>
        <end position="215"/>
    </location>
</feature>
<dbReference type="EMBL" id="CP041765">
    <property type="protein sequence ID" value="QDQ96574.1"/>
    <property type="molecule type" value="Genomic_DNA"/>
</dbReference>
<dbReference type="Pfam" id="PF12810">
    <property type="entry name" value="ALK_LTK_GRD"/>
    <property type="match status" value="1"/>
</dbReference>
<evidence type="ECO:0000256" key="7">
    <source>
        <dbReference type="ARBA" id="ARBA00022741"/>
    </source>
</evidence>
<feature type="compositionally biased region" description="Gly residues" evidence="16">
    <location>
        <begin position="179"/>
        <end position="206"/>
    </location>
</feature>
<evidence type="ECO:0000256" key="13">
    <source>
        <dbReference type="ARBA" id="ARBA00023157"/>
    </source>
</evidence>
<keyword evidence="9" id="KW-0067">ATP-binding</keyword>
<evidence type="ECO:0000313" key="18">
    <source>
        <dbReference type="EMBL" id="QDQ96574.1"/>
    </source>
</evidence>
<keyword evidence="6" id="KW-0732">Signal</keyword>
<feature type="domain" description="ALK/LTK-like glycine-rich" evidence="17">
    <location>
        <begin position="82"/>
        <end position="258"/>
    </location>
</feature>
<accession>A0A516X0F4</accession>
<feature type="region of interest" description="Disordered" evidence="16">
    <location>
        <begin position="131"/>
        <end position="160"/>
    </location>
</feature>
<protein>
    <recommendedName>
        <fullName evidence="2">receptor protein-tyrosine kinase</fullName>
        <ecNumber evidence="2">2.7.10.1</ecNumber>
    </recommendedName>
</protein>
<keyword evidence="15" id="KW-0325">Glycoprotein</keyword>
<feature type="region of interest" description="Disordered" evidence="16">
    <location>
        <begin position="244"/>
        <end position="265"/>
    </location>
</feature>
<keyword evidence="14" id="KW-0675">Receptor</keyword>
<sequence length="298" mass="27315">MSRIHSHRTMKHRTGAGVAGLTLAGAYVLAVPALAGAAPALPDECTSDGDGTVTCTYTFTGGEQTFAVPDGIANVDVTAIGGHGMSGWRGGAGGRGARVSGIIDTAQVETLYIEVGGDGGHGNQTAGGWNGGGDGGYDGGGGGGATDVRTVSRTESDSGTLGSRVIIAAGGGGGGACVHSGPGGDAGHGAPGGGGAGTESAGGAGGSAAASPGTRGAGGVGDYGSYCDGGGGGGGGLFGGGGGGESAGGGGGSSLVPTGGNAPAPTDDAASVTIVYSTDDCTGSLCTLFGSLSDSLGT</sequence>
<comment type="subcellular location">
    <subcellularLocation>
        <location evidence="1">Cell membrane</location>
        <topology evidence="1">Single-pass type I membrane protein</topology>
    </subcellularLocation>
</comment>
<dbReference type="Proteomes" id="UP000317344">
    <property type="component" value="Chromosome"/>
</dbReference>
<keyword evidence="13" id="KW-1015">Disulfide bond</keyword>
<dbReference type="OrthoDB" id="3857845at2"/>
<evidence type="ECO:0000256" key="6">
    <source>
        <dbReference type="ARBA" id="ARBA00022729"/>
    </source>
</evidence>
<evidence type="ECO:0000256" key="9">
    <source>
        <dbReference type="ARBA" id="ARBA00022840"/>
    </source>
</evidence>
<evidence type="ECO:0000256" key="16">
    <source>
        <dbReference type="SAM" id="MobiDB-lite"/>
    </source>
</evidence>
<keyword evidence="12" id="KW-0829">Tyrosine-protein kinase</keyword>
<keyword evidence="10" id="KW-1133">Transmembrane helix</keyword>
<evidence type="ECO:0000256" key="2">
    <source>
        <dbReference type="ARBA" id="ARBA00011902"/>
    </source>
</evidence>
<dbReference type="InterPro" id="IPR055163">
    <property type="entry name" value="ALK/LTK-like_GRD"/>
</dbReference>
<evidence type="ECO:0000256" key="12">
    <source>
        <dbReference type="ARBA" id="ARBA00023137"/>
    </source>
</evidence>
<evidence type="ECO:0000256" key="4">
    <source>
        <dbReference type="ARBA" id="ARBA00022679"/>
    </source>
</evidence>
<evidence type="ECO:0000256" key="3">
    <source>
        <dbReference type="ARBA" id="ARBA00022475"/>
    </source>
</evidence>
<keyword evidence="7" id="KW-0547">Nucleotide-binding</keyword>
<dbReference type="RefSeq" id="WP_143906399.1">
    <property type="nucleotide sequence ID" value="NZ_JAJNRS010000023.1"/>
</dbReference>
<dbReference type="KEGG" id="toy:FO059_03515"/>
<evidence type="ECO:0000313" key="19">
    <source>
        <dbReference type="Proteomes" id="UP000317344"/>
    </source>
</evidence>
<keyword evidence="11" id="KW-0472">Membrane</keyword>
<reference evidence="18 19" key="1">
    <citation type="submission" date="2019-07" db="EMBL/GenBank/DDBJ databases">
        <title>Tomitella cavernea sp. nov., an actinomycete isolated from soil.</title>
        <authorList>
            <person name="Cheng J."/>
        </authorList>
    </citation>
    <scope>NUCLEOTIDE SEQUENCE [LARGE SCALE GENOMIC DNA]</scope>
    <source>
        <strain evidence="18 19">HY188</strain>
    </source>
</reference>
<dbReference type="GO" id="GO:0005886">
    <property type="term" value="C:plasma membrane"/>
    <property type="evidence" value="ECO:0007669"/>
    <property type="project" value="UniProtKB-SubCell"/>
</dbReference>
<reference evidence="18 19" key="2">
    <citation type="submission" date="2019-07" db="EMBL/GenBank/DDBJ databases">
        <authorList>
            <person name="Huang Y."/>
        </authorList>
    </citation>
    <scope>NUCLEOTIDE SEQUENCE [LARGE SCALE GENOMIC DNA]</scope>
    <source>
        <strain evidence="18 19">HY188</strain>
    </source>
</reference>
<dbReference type="EC" id="2.7.10.1" evidence="2"/>
<keyword evidence="8" id="KW-0418">Kinase</keyword>
<organism evidence="18 19">
    <name type="scientific">Tomitella fengzijianii</name>
    <dbReference type="NCBI Taxonomy" id="2597660"/>
    <lineage>
        <taxon>Bacteria</taxon>
        <taxon>Bacillati</taxon>
        <taxon>Actinomycetota</taxon>
        <taxon>Actinomycetes</taxon>
        <taxon>Mycobacteriales</taxon>
        <taxon>Tomitella</taxon>
    </lineage>
</organism>
<gene>
    <name evidence="18" type="ORF">FO059_03515</name>
</gene>
<feature type="compositionally biased region" description="Gly residues" evidence="16">
    <location>
        <begin position="244"/>
        <end position="253"/>
    </location>
</feature>
<dbReference type="AlphaFoldDB" id="A0A516X0F4"/>